<accession>A0A2I8VLM3</accession>
<feature type="transmembrane region" description="Helical" evidence="1">
    <location>
        <begin position="150"/>
        <end position="170"/>
    </location>
</feature>
<dbReference type="GeneID" id="35593466"/>
<protein>
    <submittedName>
        <fullName evidence="2">Uncharacterized protein</fullName>
    </submittedName>
</protein>
<feature type="transmembrane region" description="Helical" evidence="1">
    <location>
        <begin position="91"/>
        <end position="110"/>
    </location>
</feature>
<feature type="transmembrane region" description="Helical" evidence="1">
    <location>
        <begin position="33"/>
        <end position="54"/>
    </location>
</feature>
<keyword evidence="1" id="KW-0472">Membrane</keyword>
<evidence type="ECO:0000313" key="3">
    <source>
        <dbReference type="Proteomes" id="UP000236584"/>
    </source>
</evidence>
<keyword evidence="3" id="KW-1185">Reference proteome</keyword>
<feature type="transmembrane region" description="Helical" evidence="1">
    <location>
        <begin position="66"/>
        <end position="85"/>
    </location>
</feature>
<feature type="transmembrane region" description="Helical" evidence="1">
    <location>
        <begin position="122"/>
        <end position="144"/>
    </location>
</feature>
<name>A0A2I8VLM3_9EURY</name>
<dbReference type="AlphaFoldDB" id="A0A2I8VLM3"/>
<gene>
    <name evidence="2" type="ORF">C2R22_15200</name>
</gene>
<keyword evidence="1" id="KW-0812">Transmembrane</keyword>
<dbReference type="KEGG" id="srub:C2R22_15200"/>
<evidence type="ECO:0000256" key="1">
    <source>
        <dbReference type="SAM" id="Phobius"/>
    </source>
</evidence>
<dbReference type="EMBL" id="CP026309">
    <property type="protein sequence ID" value="AUV82818.1"/>
    <property type="molecule type" value="Genomic_DNA"/>
</dbReference>
<reference evidence="2 3" key="1">
    <citation type="submission" date="2018-01" db="EMBL/GenBank/DDBJ databases">
        <title>Complete genome sequence of Salinigranum rubrum GX10T, an extremely halophilic archaeon isolated from a marine solar saltern.</title>
        <authorList>
            <person name="Han S."/>
        </authorList>
    </citation>
    <scope>NUCLEOTIDE SEQUENCE [LARGE SCALE GENOMIC DNA]</scope>
    <source>
        <strain evidence="2 3">GX10</strain>
    </source>
</reference>
<dbReference type="OrthoDB" id="330871at2157"/>
<organism evidence="2 3">
    <name type="scientific">Salinigranum rubrum</name>
    <dbReference type="NCBI Taxonomy" id="755307"/>
    <lineage>
        <taxon>Archaea</taxon>
        <taxon>Methanobacteriati</taxon>
        <taxon>Methanobacteriota</taxon>
        <taxon>Stenosarchaea group</taxon>
        <taxon>Halobacteria</taxon>
        <taxon>Halobacteriales</taxon>
        <taxon>Haloferacaceae</taxon>
        <taxon>Salinigranum</taxon>
    </lineage>
</organism>
<dbReference type="RefSeq" id="WP_103426507.1">
    <property type="nucleotide sequence ID" value="NZ_CP026309.1"/>
</dbReference>
<sequence length="172" mass="18371">MFRRLRKNGSVFLVPLAWTFVTAAHLDLVARETVLVAHVVMTTVFVLFTAASWSEMRSGVLYAWKLVLVTGTGFTLVGLAALVAAPAYTEPVAAMLSAWMLVPAAAYVYTARNVAPDEGPPVYRLAAALSVLGWVVYFLGPLLSGSGLPFIAGLTLVNVGQTVGIAYAGYRY</sequence>
<evidence type="ECO:0000313" key="2">
    <source>
        <dbReference type="EMBL" id="AUV82818.1"/>
    </source>
</evidence>
<keyword evidence="1" id="KW-1133">Transmembrane helix</keyword>
<proteinExistence type="predicted"/>
<dbReference type="Proteomes" id="UP000236584">
    <property type="component" value="Chromosome"/>
</dbReference>